<proteinExistence type="predicted"/>
<comment type="caution">
    <text evidence="3">The sequence shown here is derived from an EMBL/GenBank/DDBJ whole genome shotgun (WGS) entry which is preliminary data.</text>
</comment>
<dbReference type="RefSeq" id="WP_161097067.1">
    <property type="nucleotide sequence ID" value="NZ_WWCW01000035.1"/>
</dbReference>
<dbReference type="AlphaFoldDB" id="A0A845G5J7"/>
<dbReference type="EMBL" id="WWCW01000035">
    <property type="protein sequence ID" value="MYM87988.1"/>
    <property type="molecule type" value="Genomic_DNA"/>
</dbReference>
<evidence type="ECO:0000256" key="1">
    <source>
        <dbReference type="SAM" id="SignalP"/>
    </source>
</evidence>
<dbReference type="NCBIfam" id="TIGR02595">
    <property type="entry name" value="PEP_CTERM"/>
    <property type="match status" value="1"/>
</dbReference>
<feature type="chain" id="PRO_5032573835" evidence="1">
    <location>
        <begin position="22"/>
        <end position="222"/>
    </location>
</feature>
<reference evidence="3 4" key="1">
    <citation type="submission" date="2020-01" db="EMBL/GenBank/DDBJ databases">
        <title>Novel species isolated from a subtropical stream in China.</title>
        <authorList>
            <person name="Lu H."/>
        </authorList>
    </citation>
    <scope>NUCLEOTIDE SEQUENCE [LARGE SCALE GENOMIC DNA]</scope>
    <source>
        <strain evidence="3 4">FT82W</strain>
    </source>
</reference>
<name>A0A845G5J7_9BURK</name>
<accession>A0A845G5J7</accession>
<feature type="signal peptide" evidence="1">
    <location>
        <begin position="1"/>
        <end position="21"/>
    </location>
</feature>
<evidence type="ECO:0000259" key="2">
    <source>
        <dbReference type="Pfam" id="PF07589"/>
    </source>
</evidence>
<protein>
    <submittedName>
        <fullName evidence="3">PEP-CTERM sorting domain-containing protein</fullName>
    </submittedName>
</protein>
<evidence type="ECO:0000313" key="4">
    <source>
        <dbReference type="Proteomes" id="UP000470302"/>
    </source>
</evidence>
<dbReference type="Pfam" id="PF07589">
    <property type="entry name" value="PEP-CTERM"/>
    <property type="match status" value="1"/>
</dbReference>
<dbReference type="NCBIfam" id="NF038126">
    <property type="entry name" value="PEP_CTERM_FxDxF"/>
    <property type="match status" value="1"/>
</dbReference>
<feature type="domain" description="Ice-binding protein C-terminal" evidence="2">
    <location>
        <begin position="195"/>
        <end position="220"/>
    </location>
</feature>
<evidence type="ECO:0000313" key="3">
    <source>
        <dbReference type="EMBL" id="MYM87988.1"/>
    </source>
</evidence>
<dbReference type="Proteomes" id="UP000470302">
    <property type="component" value="Unassembled WGS sequence"/>
</dbReference>
<dbReference type="InterPro" id="IPR013424">
    <property type="entry name" value="Ice-binding_C"/>
</dbReference>
<keyword evidence="1" id="KW-0732">Signal</keyword>
<sequence length="222" mass="23438">MKTIFKIALLSTALVAAVAQAGNPGPGTSSAKDVKLAGDIADKYVLVQGRNINPIQSTLGFDSAFVSASGTAAKSWSLAETVEFNDKTNSLTFIDKAANDGLTFSFTEAASHITGTWTVTNTSATKNTTLDLALSFHAGNNVGSFLFNDQTILAGQKLTGSWAINWLNNAANSNSIPGFSNIGFYTGQRSYFTSPVPEPETYGMMLAGLGLIGVIARRRRVK</sequence>
<gene>
    <name evidence="3" type="ORF">GTP91_12465</name>
</gene>
<organism evidence="3 4">
    <name type="scientific">Duganella vulcania</name>
    <dbReference type="NCBI Taxonomy" id="2692166"/>
    <lineage>
        <taxon>Bacteria</taxon>
        <taxon>Pseudomonadati</taxon>
        <taxon>Pseudomonadota</taxon>
        <taxon>Betaproteobacteria</taxon>
        <taxon>Burkholderiales</taxon>
        <taxon>Oxalobacteraceae</taxon>
        <taxon>Telluria group</taxon>
        <taxon>Duganella</taxon>
    </lineage>
</organism>